<dbReference type="Gene3D" id="3.30.460.10">
    <property type="entry name" value="Beta Polymerase, domain 2"/>
    <property type="match status" value="1"/>
</dbReference>
<dbReference type="GO" id="GO:0031123">
    <property type="term" value="P:RNA 3'-end processing"/>
    <property type="evidence" value="ECO:0007669"/>
    <property type="project" value="TreeGrafter"/>
</dbReference>
<dbReference type="PANTHER" id="PTHR12271:SF40">
    <property type="entry name" value="POLY(A) RNA POLYMERASE GLD2"/>
    <property type="match status" value="1"/>
</dbReference>
<dbReference type="AlphaFoldDB" id="A0A8H7BVE0"/>
<evidence type="ECO:0000256" key="6">
    <source>
        <dbReference type="ARBA" id="ARBA00022490"/>
    </source>
</evidence>
<dbReference type="GO" id="GO:0046872">
    <property type="term" value="F:metal ion binding"/>
    <property type="evidence" value="ECO:0007669"/>
    <property type="project" value="UniProtKB-KW"/>
</dbReference>
<dbReference type="GO" id="GO:0005737">
    <property type="term" value="C:cytoplasm"/>
    <property type="evidence" value="ECO:0007669"/>
    <property type="project" value="UniProtKB-SubCell"/>
</dbReference>
<evidence type="ECO:0000256" key="8">
    <source>
        <dbReference type="ARBA" id="ARBA00022723"/>
    </source>
</evidence>
<comment type="cofactor">
    <cofactor evidence="1">
        <name>Mn(2+)</name>
        <dbReference type="ChEBI" id="CHEBI:29035"/>
    </cofactor>
</comment>
<dbReference type="InterPro" id="IPR002058">
    <property type="entry name" value="PAP_assoc"/>
</dbReference>
<dbReference type="InterPro" id="IPR043519">
    <property type="entry name" value="NT_sf"/>
</dbReference>
<dbReference type="GO" id="GO:0010605">
    <property type="term" value="P:negative regulation of macromolecule metabolic process"/>
    <property type="evidence" value="ECO:0007669"/>
    <property type="project" value="UniProtKB-ARBA"/>
</dbReference>
<accession>A0A8H7BVE0</accession>
<comment type="caution">
    <text evidence="12">The sequence shown here is derived from an EMBL/GenBank/DDBJ whole genome shotgun (WGS) entry which is preliminary data.</text>
</comment>
<keyword evidence="6" id="KW-0963">Cytoplasm</keyword>
<dbReference type="Pfam" id="PF22600">
    <property type="entry name" value="MTPAP-like_central"/>
    <property type="match status" value="1"/>
</dbReference>
<evidence type="ECO:0000313" key="13">
    <source>
        <dbReference type="Proteomes" id="UP000605846"/>
    </source>
</evidence>
<reference evidence="12" key="1">
    <citation type="submission" date="2020-01" db="EMBL/GenBank/DDBJ databases">
        <title>Genome Sequencing of Three Apophysomyces-Like Fungal Strains Confirms a Novel Fungal Genus in the Mucoromycota with divergent Burkholderia-like Endosymbiotic Bacteria.</title>
        <authorList>
            <person name="Stajich J.E."/>
            <person name="Macias A.M."/>
            <person name="Carter-House D."/>
            <person name="Lovett B."/>
            <person name="Kasson L.R."/>
            <person name="Berry K."/>
            <person name="Grigoriev I."/>
            <person name="Chang Y."/>
            <person name="Spatafora J."/>
            <person name="Kasson M.T."/>
        </authorList>
    </citation>
    <scope>NUCLEOTIDE SEQUENCE</scope>
    <source>
        <strain evidence="12">NRRL A-21654</strain>
    </source>
</reference>
<evidence type="ECO:0000313" key="12">
    <source>
        <dbReference type="EMBL" id="KAF7727934.1"/>
    </source>
</evidence>
<dbReference type="OrthoDB" id="2274644at2759"/>
<dbReference type="EC" id="2.7.7.19" evidence="5"/>
<dbReference type="SUPFAM" id="SSF81301">
    <property type="entry name" value="Nucleotidyltransferase"/>
    <property type="match status" value="1"/>
</dbReference>
<comment type="subcellular location">
    <subcellularLocation>
        <location evidence="3">Cytoplasm</location>
    </subcellularLocation>
</comment>
<keyword evidence="7" id="KW-0808">Transferase</keyword>
<dbReference type="Proteomes" id="UP000605846">
    <property type="component" value="Unassembled WGS sequence"/>
</dbReference>
<comment type="cofactor">
    <cofactor evidence="2">
        <name>Mg(2+)</name>
        <dbReference type="ChEBI" id="CHEBI:18420"/>
    </cofactor>
</comment>
<evidence type="ECO:0000256" key="2">
    <source>
        <dbReference type="ARBA" id="ARBA00001946"/>
    </source>
</evidence>
<evidence type="ECO:0000256" key="1">
    <source>
        <dbReference type="ARBA" id="ARBA00001936"/>
    </source>
</evidence>
<dbReference type="CDD" id="cd05402">
    <property type="entry name" value="NT_PAP_TUTase"/>
    <property type="match status" value="1"/>
</dbReference>
<evidence type="ECO:0000259" key="10">
    <source>
        <dbReference type="Pfam" id="PF03828"/>
    </source>
</evidence>
<dbReference type="EMBL" id="JABAYA010000046">
    <property type="protein sequence ID" value="KAF7727934.1"/>
    <property type="molecule type" value="Genomic_DNA"/>
</dbReference>
<name>A0A8H7BVE0_9FUNG</name>
<proteinExistence type="inferred from homology"/>
<dbReference type="Pfam" id="PF03828">
    <property type="entry name" value="PAP_assoc"/>
    <property type="match status" value="1"/>
</dbReference>
<evidence type="ECO:0000259" key="11">
    <source>
        <dbReference type="Pfam" id="PF22600"/>
    </source>
</evidence>
<evidence type="ECO:0000256" key="9">
    <source>
        <dbReference type="ARBA" id="ARBA00022842"/>
    </source>
</evidence>
<sequence length="548" mass="63418">MDTPDYIKRLVFEHTLADYSGDISRTHVAKLSVVGTELKKDDEDMYYDLRDNYGSLSAYIRSTGNGVSHRSRFWARDWTWELIYCEDYHRDSRYRSGLLPKLRYFTSDKDLLLVIFPPDQGLWRLSNEIVNFYHSKIPAQVVSDTRRAILNKVRKMLRQQWPNDDLDVEMYGSAVNGLGNSMSDLDLCITVPDDIFHYDLPFISSMKKSPTSYYNMHTLAKSLRDMGMIDVIPIPTANVPICKFKDPKYQIACDINVNNRLGIDNSRMIRVYTELDERVAPFLCAIKEFTKRTNINDASKGSLSSFCYTIMGLWFLIMKKVVPCLQHVTGLNRNICNVSSCSSRRVGPSVVIHKNEYRDISVKYHDCLFVKNEGSTEAKKALVYPNDHNTIWISNNTEQVAKLLIDFFKYFGRTHDYKRNAISLRCGSTILNEWKAPIAVQDPFILSRNAAQSCQDGTFLFIKSLFSRAFEDLSKPGATFADICSSNVRRQPVSIQRNYFHVDEEDDDYLDTEDDDFYYPPPFLGYIRPYIPVDDDDDDDDDYDYYCP</sequence>
<dbReference type="PANTHER" id="PTHR12271">
    <property type="entry name" value="POLY A POLYMERASE CID PAP -RELATED"/>
    <property type="match status" value="1"/>
</dbReference>
<evidence type="ECO:0000256" key="7">
    <source>
        <dbReference type="ARBA" id="ARBA00022679"/>
    </source>
</evidence>
<dbReference type="InterPro" id="IPR054708">
    <property type="entry name" value="MTPAP-like_central"/>
</dbReference>
<keyword evidence="8" id="KW-0479">Metal-binding</keyword>
<keyword evidence="13" id="KW-1185">Reference proteome</keyword>
<protein>
    <recommendedName>
        <fullName evidence="5">polynucleotide adenylyltransferase</fullName>
        <ecNumber evidence="5">2.7.7.19</ecNumber>
    </recommendedName>
</protein>
<feature type="domain" description="PAP-associated" evidence="10">
    <location>
        <begin position="400"/>
        <end position="447"/>
    </location>
</feature>
<evidence type="ECO:0000256" key="5">
    <source>
        <dbReference type="ARBA" id="ARBA00012388"/>
    </source>
</evidence>
<evidence type="ECO:0000256" key="4">
    <source>
        <dbReference type="ARBA" id="ARBA00008593"/>
    </source>
</evidence>
<dbReference type="Gene3D" id="1.10.1410.10">
    <property type="match status" value="1"/>
</dbReference>
<comment type="similarity">
    <text evidence="4">Belongs to the DNA polymerase type-B-like family.</text>
</comment>
<feature type="domain" description="Poly(A) RNA polymerase mitochondrial-like central palm" evidence="11">
    <location>
        <begin position="125"/>
        <end position="273"/>
    </location>
</feature>
<dbReference type="SUPFAM" id="SSF81631">
    <property type="entry name" value="PAP/OAS1 substrate-binding domain"/>
    <property type="match status" value="1"/>
</dbReference>
<evidence type="ECO:0000256" key="3">
    <source>
        <dbReference type="ARBA" id="ARBA00004496"/>
    </source>
</evidence>
<gene>
    <name evidence="12" type="ORF">EC973_006822</name>
</gene>
<keyword evidence="9" id="KW-0460">Magnesium</keyword>
<dbReference type="GO" id="GO:1990817">
    <property type="term" value="F:poly(A) RNA polymerase activity"/>
    <property type="evidence" value="ECO:0007669"/>
    <property type="project" value="UniProtKB-EC"/>
</dbReference>
<organism evidence="12 13">
    <name type="scientific">Apophysomyces ossiformis</name>
    <dbReference type="NCBI Taxonomy" id="679940"/>
    <lineage>
        <taxon>Eukaryota</taxon>
        <taxon>Fungi</taxon>
        <taxon>Fungi incertae sedis</taxon>
        <taxon>Mucoromycota</taxon>
        <taxon>Mucoromycotina</taxon>
        <taxon>Mucoromycetes</taxon>
        <taxon>Mucorales</taxon>
        <taxon>Mucorineae</taxon>
        <taxon>Mucoraceae</taxon>
        <taxon>Apophysomyces</taxon>
    </lineage>
</organism>